<accession>A0AAN8EUM2</accession>
<dbReference type="AlphaFoldDB" id="A0AAN8EUM2"/>
<sequence length="354" mass="39939">MENDHPSPKMFYSVNLDPYRDRLNEIDVSFLIPLYEKFYNFIKKNIKGKNISYFTCGTDQKAKESLARGKWNTTLPGIFKTTPQVIQLMKDLPKIRRKFFQDSTALNDFRAIKSEGRKYLLNHVGHNSPPCMLAIAWNNDGFGWCHVIPLALERVFIGSVAIALAAMLLTKLSFDTVDFIPFVPPSAQEVAMTKSEANLLTAEPLRFMPSLTNVSILGSVNAKELAKKKDREKPTQEIHSDSREDFVPPTKGEPAQDFEKVKKPVQRRSVYSNDARTARLPVKPPKSKRTAIPRPGQEDVTMDDDEVDVFVPASPHKKEPDEPRRSDTGLAVIAPTEKPPSSPQDPDHISSNYM</sequence>
<proteinExistence type="predicted"/>
<keyword evidence="3" id="KW-1185">Reference proteome</keyword>
<organism evidence="2 3">
    <name type="scientific">Trichostrongylus colubriformis</name>
    <name type="common">Black scour worm</name>
    <dbReference type="NCBI Taxonomy" id="6319"/>
    <lineage>
        <taxon>Eukaryota</taxon>
        <taxon>Metazoa</taxon>
        <taxon>Ecdysozoa</taxon>
        <taxon>Nematoda</taxon>
        <taxon>Chromadorea</taxon>
        <taxon>Rhabditida</taxon>
        <taxon>Rhabditina</taxon>
        <taxon>Rhabditomorpha</taxon>
        <taxon>Strongyloidea</taxon>
        <taxon>Trichostrongylidae</taxon>
        <taxon>Trichostrongylus</taxon>
    </lineage>
</organism>
<feature type="compositionally biased region" description="Basic and acidic residues" evidence="1">
    <location>
        <begin position="316"/>
        <end position="327"/>
    </location>
</feature>
<reference evidence="2 3" key="1">
    <citation type="submission" date="2019-10" db="EMBL/GenBank/DDBJ databases">
        <title>Assembly and Annotation for the nematode Trichostrongylus colubriformis.</title>
        <authorList>
            <person name="Martin J."/>
        </authorList>
    </citation>
    <scope>NUCLEOTIDE SEQUENCE [LARGE SCALE GENOMIC DNA]</scope>
    <source>
        <strain evidence="2">G859</strain>
        <tissue evidence="2">Whole worm</tissue>
    </source>
</reference>
<protein>
    <submittedName>
        <fullName evidence="2">Uncharacterized protein</fullName>
    </submittedName>
</protein>
<gene>
    <name evidence="2" type="ORF">GCK32_012265</name>
</gene>
<evidence type="ECO:0000313" key="2">
    <source>
        <dbReference type="EMBL" id="KAK5964565.1"/>
    </source>
</evidence>
<dbReference type="Proteomes" id="UP001331761">
    <property type="component" value="Unassembled WGS sequence"/>
</dbReference>
<feature type="compositionally biased region" description="Basic and acidic residues" evidence="1">
    <location>
        <begin position="224"/>
        <end position="246"/>
    </location>
</feature>
<evidence type="ECO:0000256" key="1">
    <source>
        <dbReference type="SAM" id="MobiDB-lite"/>
    </source>
</evidence>
<name>A0AAN8EUM2_TRICO</name>
<evidence type="ECO:0000313" key="3">
    <source>
        <dbReference type="Proteomes" id="UP001331761"/>
    </source>
</evidence>
<comment type="caution">
    <text evidence="2">The sequence shown here is derived from an EMBL/GenBank/DDBJ whole genome shotgun (WGS) entry which is preliminary data.</text>
</comment>
<feature type="region of interest" description="Disordered" evidence="1">
    <location>
        <begin position="223"/>
        <end position="354"/>
    </location>
</feature>
<dbReference type="EMBL" id="WIXE01025640">
    <property type="protein sequence ID" value="KAK5964565.1"/>
    <property type="molecule type" value="Genomic_DNA"/>
</dbReference>